<dbReference type="PANTHER" id="PTHR30504:SF3">
    <property type="entry name" value="GLUCANS BIOSYNTHESIS PROTEIN D"/>
    <property type="match status" value="1"/>
</dbReference>
<dbReference type="InterPro" id="IPR011013">
    <property type="entry name" value="Gal_mutarotase_sf_dom"/>
</dbReference>
<comment type="pathway">
    <text evidence="2">Glycan metabolism; osmoregulated periplasmic glucan (OPG) biosynthesis.</text>
</comment>
<evidence type="ECO:0000313" key="7">
    <source>
        <dbReference type="EMBL" id="GGC15781.1"/>
    </source>
</evidence>
<proteinExistence type="inferred from homology"/>
<dbReference type="GO" id="GO:0030288">
    <property type="term" value="C:outer membrane-bounded periplasmic space"/>
    <property type="evidence" value="ECO:0007669"/>
    <property type="project" value="TreeGrafter"/>
</dbReference>
<dbReference type="InterPro" id="IPR014718">
    <property type="entry name" value="GH-type_carb-bd"/>
</dbReference>
<comment type="subcellular location">
    <subcellularLocation>
        <location evidence="1">Periplasm</location>
    </subcellularLocation>
</comment>
<dbReference type="InterPro" id="IPR013783">
    <property type="entry name" value="Ig-like_fold"/>
</dbReference>
<evidence type="ECO:0000256" key="4">
    <source>
        <dbReference type="ARBA" id="ARBA00022729"/>
    </source>
</evidence>
<dbReference type="InterPro" id="IPR014756">
    <property type="entry name" value="Ig_E-set"/>
</dbReference>
<dbReference type="SUPFAM" id="SSF81296">
    <property type="entry name" value="E set domains"/>
    <property type="match status" value="1"/>
</dbReference>
<dbReference type="SUPFAM" id="SSF74650">
    <property type="entry name" value="Galactose mutarotase-like"/>
    <property type="match status" value="1"/>
</dbReference>
<evidence type="ECO:0000313" key="8">
    <source>
        <dbReference type="Proteomes" id="UP000608154"/>
    </source>
</evidence>
<name>A0A916TYE9_9SPHN</name>
<dbReference type="GO" id="GO:0003824">
    <property type="term" value="F:catalytic activity"/>
    <property type="evidence" value="ECO:0007669"/>
    <property type="project" value="InterPro"/>
</dbReference>
<keyword evidence="8" id="KW-1185">Reference proteome</keyword>
<dbReference type="Pfam" id="PF04349">
    <property type="entry name" value="MdoG"/>
    <property type="match status" value="1"/>
</dbReference>
<dbReference type="GO" id="GO:0030246">
    <property type="term" value="F:carbohydrate binding"/>
    <property type="evidence" value="ECO:0007669"/>
    <property type="project" value="InterPro"/>
</dbReference>
<evidence type="ECO:0000259" key="6">
    <source>
        <dbReference type="Pfam" id="PF04349"/>
    </source>
</evidence>
<dbReference type="Proteomes" id="UP000608154">
    <property type="component" value="Unassembled WGS sequence"/>
</dbReference>
<evidence type="ECO:0000256" key="5">
    <source>
        <dbReference type="ARBA" id="ARBA00022764"/>
    </source>
</evidence>
<dbReference type="EMBL" id="BMHK01000055">
    <property type="protein sequence ID" value="GGC15781.1"/>
    <property type="molecule type" value="Genomic_DNA"/>
</dbReference>
<dbReference type="Gene3D" id="2.70.98.10">
    <property type="match status" value="1"/>
</dbReference>
<reference evidence="7" key="1">
    <citation type="journal article" date="2014" name="Int. J. Syst. Evol. Microbiol.">
        <title>Complete genome sequence of Corynebacterium casei LMG S-19264T (=DSM 44701T), isolated from a smear-ripened cheese.</title>
        <authorList>
            <consortium name="US DOE Joint Genome Institute (JGI-PGF)"/>
            <person name="Walter F."/>
            <person name="Albersmeier A."/>
            <person name="Kalinowski J."/>
            <person name="Ruckert C."/>
        </authorList>
    </citation>
    <scope>NUCLEOTIDE SEQUENCE</scope>
    <source>
        <strain evidence="7">CGMCC 1.15095</strain>
    </source>
</reference>
<organism evidence="7 8">
    <name type="scientific">Novosphingobium endophyticum</name>
    <dbReference type="NCBI Taxonomy" id="1955250"/>
    <lineage>
        <taxon>Bacteria</taxon>
        <taxon>Pseudomonadati</taxon>
        <taxon>Pseudomonadota</taxon>
        <taxon>Alphaproteobacteria</taxon>
        <taxon>Sphingomonadales</taxon>
        <taxon>Sphingomonadaceae</taxon>
        <taxon>Novosphingobium</taxon>
    </lineage>
</organism>
<evidence type="ECO:0000256" key="2">
    <source>
        <dbReference type="ARBA" id="ARBA00005001"/>
    </source>
</evidence>
<feature type="domain" description="Glucan biosynthesis periplasmic MdoG C-terminal" evidence="6">
    <location>
        <begin position="47"/>
        <end position="498"/>
    </location>
</feature>
<evidence type="ECO:0000256" key="3">
    <source>
        <dbReference type="ARBA" id="ARBA00009284"/>
    </source>
</evidence>
<dbReference type="AlphaFoldDB" id="A0A916TYE9"/>
<dbReference type="PANTHER" id="PTHR30504">
    <property type="entry name" value="GLUCANS BIOSYNTHESIS PROTEIN"/>
    <property type="match status" value="1"/>
</dbReference>
<keyword evidence="4" id="KW-0732">Signal</keyword>
<keyword evidence="5" id="KW-0574">Periplasm</keyword>
<dbReference type="GO" id="GO:0051274">
    <property type="term" value="P:beta-glucan biosynthetic process"/>
    <property type="evidence" value="ECO:0007669"/>
    <property type="project" value="TreeGrafter"/>
</dbReference>
<accession>A0A916TYE9</accession>
<gene>
    <name evidence="7" type="primary">mdoD</name>
    <name evidence="7" type="ORF">GCM10011494_38330</name>
</gene>
<dbReference type="InterPro" id="IPR007444">
    <property type="entry name" value="Glucan_biosyn_MdoG_C"/>
</dbReference>
<sequence length="503" mass="54578">MGETQVPVSLAVTRRAAAGLLLSLFGTAFAPARLLAATDRLGPPRRFSWEGLVARARSLAREAFVAPAASATAVSDYDEMVRLTYGEAESVAGRVRLFPASKAIAPHAVAIHVVEGGLARAIVDTSGLFINGKDADPAGFRVMRPDGRSDWLAFLGASYFRASGSRDQYGLSARGIAVDTGLAKAEEFPAFTEFWIEQLGAARLRIHALLDGPSLTGAYVFDCSEDERGAVQDVKAALFFRRDIEELGIAPASSMFWYDQSAQRRDWRPEIHDSDGLAIFSGDGERVWRPLENPSRQTLSAFRADHPKGFGLIQRDQSFDHYQDDGVFYDRRPSLWVEPRGDWGAGAVRLFEMPTGSETMDNIAMFWCGDEPARAGGSRELAYRLVWTSNDPSAGATARCVDLFEGPAGIPGAPPIERARKYVFDFAGPALAGLDRSSGVEAVTSLPADAVIAASAYPVVGAQARWRAMIDVRLNGLKPSEFRIYLKRGDAALSETVIKVLKP</sequence>
<dbReference type="InterPro" id="IPR014438">
    <property type="entry name" value="Glucan_biosyn_MdoG/MdoD"/>
</dbReference>
<evidence type="ECO:0000256" key="1">
    <source>
        <dbReference type="ARBA" id="ARBA00004418"/>
    </source>
</evidence>
<dbReference type="Gene3D" id="2.60.40.10">
    <property type="entry name" value="Immunoglobulins"/>
    <property type="match status" value="1"/>
</dbReference>
<dbReference type="PIRSF" id="PIRSF006281">
    <property type="entry name" value="MdoG"/>
    <property type="match status" value="1"/>
</dbReference>
<reference evidence="7" key="2">
    <citation type="submission" date="2020-09" db="EMBL/GenBank/DDBJ databases">
        <authorList>
            <person name="Sun Q."/>
            <person name="Zhou Y."/>
        </authorList>
    </citation>
    <scope>NUCLEOTIDE SEQUENCE</scope>
    <source>
        <strain evidence="7">CGMCC 1.15095</strain>
    </source>
</reference>
<comment type="caution">
    <text evidence="7">The sequence shown here is derived from an EMBL/GenBank/DDBJ whole genome shotgun (WGS) entry which is preliminary data.</text>
</comment>
<comment type="similarity">
    <text evidence="3">Belongs to the OpgD/OpgG family.</text>
</comment>
<protein>
    <submittedName>
        <fullName evidence="7">Glucan biosynthesis protein D</fullName>
    </submittedName>
</protein>